<evidence type="ECO:0000259" key="6">
    <source>
        <dbReference type="Pfam" id="PF00724"/>
    </source>
</evidence>
<protein>
    <submittedName>
        <fullName evidence="7">2,4-dienoyl-CoA reductase-like NADH-dependent reductase (Old Yellow Enzyme family)</fullName>
    </submittedName>
</protein>
<feature type="domain" description="NADH:flavin oxidoreductase/NADH oxidase N-terminal" evidence="6">
    <location>
        <begin position="7"/>
        <end position="354"/>
    </location>
</feature>
<keyword evidence="4" id="KW-0521">NADP</keyword>
<comment type="cofactor">
    <cofactor evidence="1">
        <name>FMN</name>
        <dbReference type="ChEBI" id="CHEBI:58210"/>
    </cofactor>
</comment>
<dbReference type="EMBL" id="JAFBBU010000001">
    <property type="protein sequence ID" value="MBM7470890.1"/>
    <property type="molecule type" value="Genomic_DNA"/>
</dbReference>
<dbReference type="PANTHER" id="PTHR43303">
    <property type="entry name" value="NADPH DEHYDROGENASE C23G7.10C-RELATED"/>
    <property type="match status" value="1"/>
</dbReference>
<gene>
    <name evidence="7" type="ORF">JOE66_000524</name>
</gene>
<sequence length="389" mass="41756">MTHASALFSPLALRGVTLRNRIVVSPMWQYKGVDGFSTDWHLMHLGRFAAGGAGLVIQEGTSPIQYNNGTAGDLGLWDDAFIEPLSRITQFISSQGSVPGIQLLQTGRKARGKYPWHGRGPLELEGDDDWQGWEVVGATDTPHAPGYPVPRMLSIPDIADTVAGWAKAATRADAAGYEVLELQGGHGYLIHEFLSAVTNTRTDGYGGSFQNRIRFLVEIVEAIRRVWPDRKALFVRLSVIDGEGWNLEDSVNLALTLKAIGVDLIDCSSGGMGATAASPLEPGAGIKLEPGYQVPLARAVRQRAEIPTMAVGLIVNAQQADNVITSGGADLVAMGRELLLSPNWPLIAEKELEQQAGFSSAPESTAYYLAGREKSMSALSEPIATRALL</sequence>
<accession>A0ABS2L1D3</accession>
<dbReference type="InterPro" id="IPR013785">
    <property type="entry name" value="Aldolase_TIM"/>
</dbReference>
<comment type="caution">
    <text evidence="7">The sequence shown here is derived from an EMBL/GenBank/DDBJ whole genome shotgun (WGS) entry which is preliminary data.</text>
</comment>
<dbReference type="Proteomes" id="UP000776164">
    <property type="component" value="Unassembled WGS sequence"/>
</dbReference>
<evidence type="ECO:0000256" key="3">
    <source>
        <dbReference type="ARBA" id="ARBA00022643"/>
    </source>
</evidence>
<keyword evidence="5" id="KW-0560">Oxidoreductase</keyword>
<evidence type="ECO:0000256" key="4">
    <source>
        <dbReference type="ARBA" id="ARBA00022857"/>
    </source>
</evidence>
<reference evidence="7 8" key="1">
    <citation type="submission" date="2021-01" db="EMBL/GenBank/DDBJ databases">
        <title>Sequencing the genomes of 1000 actinobacteria strains.</title>
        <authorList>
            <person name="Klenk H.-P."/>
        </authorList>
    </citation>
    <scope>NUCLEOTIDE SEQUENCE [LARGE SCALE GENOMIC DNA]</scope>
    <source>
        <strain evidence="7 8">DSM 13057</strain>
    </source>
</reference>
<dbReference type="InterPro" id="IPR044152">
    <property type="entry name" value="YqjM-like"/>
</dbReference>
<organism evidence="7 8">
    <name type="scientific">Subtercola frigoramans</name>
    <dbReference type="NCBI Taxonomy" id="120298"/>
    <lineage>
        <taxon>Bacteria</taxon>
        <taxon>Bacillati</taxon>
        <taxon>Actinomycetota</taxon>
        <taxon>Actinomycetes</taxon>
        <taxon>Micrococcales</taxon>
        <taxon>Microbacteriaceae</taxon>
        <taxon>Subtercola</taxon>
    </lineage>
</organism>
<evidence type="ECO:0000313" key="7">
    <source>
        <dbReference type="EMBL" id="MBM7470890.1"/>
    </source>
</evidence>
<keyword evidence="3" id="KW-0288">FMN</keyword>
<dbReference type="CDD" id="cd02932">
    <property type="entry name" value="OYE_YqiM_FMN"/>
    <property type="match status" value="1"/>
</dbReference>
<dbReference type="PANTHER" id="PTHR43303:SF4">
    <property type="entry name" value="NADPH DEHYDROGENASE C23G7.10C-RELATED"/>
    <property type="match status" value="1"/>
</dbReference>
<dbReference type="SUPFAM" id="SSF51395">
    <property type="entry name" value="FMN-linked oxidoreductases"/>
    <property type="match status" value="1"/>
</dbReference>
<dbReference type="InterPro" id="IPR001155">
    <property type="entry name" value="OxRdtase_FMN_N"/>
</dbReference>
<keyword evidence="2" id="KW-0285">Flavoprotein</keyword>
<name>A0ABS2L1D3_9MICO</name>
<evidence type="ECO:0000256" key="2">
    <source>
        <dbReference type="ARBA" id="ARBA00022630"/>
    </source>
</evidence>
<evidence type="ECO:0000256" key="1">
    <source>
        <dbReference type="ARBA" id="ARBA00001917"/>
    </source>
</evidence>
<dbReference type="Gene3D" id="3.20.20.70">
    <property type="entry name" value="Aldolase class I"/>
    <property type="match status" value="1"/>
</dbReference>
<keyword evidence="8" id="KW-1185">Reference proteome</keyword>
<evidence type="ECO:0000313" key="8">
    <source>
        <dbReference type="Proteomes" id="UP000776164"/>
    </source>
</evidence>
<evidence type="ECO:0000256" key="5">
    <source>
        <dbReference type="ARBA" id="ARBA00023002"/>
    </source>
</evidence>
<proteinExistence type="predicted"/>
<dbReference type="RefSeq" id="WP_205106580.1">
    <property type="nucleotide sequence ID" value="NZ_BAAAHT010000018.1"/>
</dbReference>
<dbReference type="Pfam" id="PF00724">
    <property type="entry name" value="Oxidored_FMN"/>
    <property type="match status" value="1"/>
</dbReference>